<sequence>MLLKDLLTQNAGRISKEWVPAAIRAVEQGRTRLEERLDALNCSLAAKATPVSRRSRVTELTLQEKATVAGQQGVALKAVEGTGADVSRGQDGPRTA</sequence>
<dbReference type="AlphaFoldDB" id="A0A2G1URJ4"/>
<evidence type="ECO:0000313" key="2">
    <source>
        <dbReference type="Proteomes" id="UP000231409"/>
    </source>
</evidence>
<organism evidence="1 2">
    <name type="scientific">Marinobacter profundi</name>
    <dbReference type="NCBI Taxonomy" id="2666256"/>
    <lineage>
        <taxon>Bacteria</taxon>
        <taxon>Pseudomonadati</taxon>
        <taxon>Pseudomonadota</taxon>
        <taxon>Gammaproteobacteria</taxon>
        <taxon>Pseudomonadales</taxon>
        <taxon>Marinobacteraceae</taxon>
        <taxon>Marinobacter</taxon>
    </lineage>
</organism>
<proteinExistence type="predicted"/>
<evidence type="ECO:0000313" key="1">
    <source>
        <dbReference type="EMBL" id="PHQ17092.1"/>
    </source>
</evidence>
<accession>A0A2G1URJ4</accession>
<name>A0A2G1URJ4_9GAMM</name>
<dbReference type="Proteomes" id="UP000231409">
    <property type="component" value="Unassembled WGS sequence"/>
</dbReference>
<protein>
    <submittedName>
        <fullName evidence="1">Uncharacterized protein</fullName>
    </submittedName>
</protein>
<dbReference type="EMBL" id="NTFH01000001">
    <property type="protein sequence ID" value="PHQ17092.1"/>
    <property type="molecule type" value="Genomic_DNA"/>
</dbReference>
<reference evidence="1 2" key="1">
    <citation type="submission" date="2017-09" db="EMBL/GenBank/DDBJ databases">
        <title>The draft genome sequences of Marinobacter sp. PWS21.</title>
        <authorList>
            <person name="Cao J."/>
        </authorList>
    </citation>
    <scope>NUCLEOTIDE SEQUENCE [LARGE SCALE GENOMIC DNA]</scope>
    <source>
        <strain evidence="1 2">PWS21</strain>
    </source>
</reference>
<gene>
    <name evidence="1" type="ORF">CLH61_00580</name>
</gene>
<comment type="caution">
    <text evidence="1">The sequence shown here is derived from an EMBL/GenBank/DDBJ whole genome shotgun (WGS) entry which is preliminary data.</text>
</comment>
<dbReference type="RefSeq" id="WP_099612771.1">
    <property type="nucleotide sequence ID" value="NZ_KZ319367.1"/>
</dbReference>
<keyword evidence="2" id="KW-1185">Reference proteome</keyword>